<keyword evidence="8 11" id="KW-0067">ATP-binding</keyword>
<evidence type="ECO:0000256" key="2">
    <source>
        <dbReference type="ARBA" id="ARBA00005019"/>
    </source>
</evidence>
<dbReference type="AlphaFoldDB" id="A0AAE3VM84"/>
<dbReference type="GO" id="GO:0004515">
    <property type="term" value="F:nicotinate-nucleotide adenylyltransferase activity"/>
    <property type="evidence" value="ECO:0007669"/>
    <property type="project" value="UniProtKB-UniRule"/>
</dbReference>
<dbReference type="GO" id="GO:0005524">
    <property type="term" value="F:ATP binding"/>
    <property type="evidence" value="ECO:0007669"/>
    <property type="project" value="UniProtKB-KW"/>
</dbReference>
<dbReference type="InterPro" id="IPR014729">
    <property type="entry name" value="Rossmann-like_a/b/a_fold"/>
</dbReference>
<evidence type="ECO:0000256" key="10">
    <source>
        <dbReference type="ARBA" id="ARBA00048721"/>
    </source>
</evidence>
<dbReference type="EMBL" id="JAUSUL010000001">
    <property type="protein sequence ID" value="MDQ0314627.1"/>
    <property type="molecule type" value="Genomic_DNA"/>
</dbReference>
<dbReference type="PANTHER" id="PTHR39321:SF3">
    <property type="entry name" value="PHOSPHOPANTETHEINE ADENYLYLTRANSFERASE"/>
    <property type="match status" value="1"/>
</dbReference>
<dbReference type="CDD" id="cd02165">
    <property type="entry name" value="NMNAT"/>
    <property type="match status" value="1"/>
</dbReference>
<dbReference type="GO" id="GO:0009435">
    <property type="term" value="P:NAD+ biosynthetic process"/>
    <property type="evidence" value="ECO:0007669"/>
    <property type="project" value="UniProtKB-UniRule"/>
</dbReference>
<evidence type="ECO:0000313" key="13">
    <source>
        <dbReference type="EMBL" id="MDQ0314627.1"/>
    </source>
</evidence>
<keyword evidence="14" id="KW-1185">Reference proteome</keyword>
<comment type="caution">
    <text evidence="13">The sequence shown here is derived from an EMBL/GenBank/DDBJ whole genome shotgun (WGS) entry which is preliminary data.</text>
</comment>
<evidence type="ECO:0000256" key="4">
    <source>
        <dbReference type="ARBA" id="ARBA00022642"/>
    </source>
</evidence>
<evidence type="ECO:0000313" key="14">
    <source>
        <dbReference type="Proteomes" id="UP001229244"/>
    </source>
</evidence>
<dbReference type="InterPro" id="IPR004821">
    <property type="entry name" value="Cyt_trans-like"/>
</dbReference>
<keyword evidence="6 11" id="KW-0548">Nucleotidyltransferase</keyword>
<gene>
    <name evidence="11" type="primary">nadD</name>
    <name evidence="13" type="ORF">J2S73_001064</name>
</gene>
<organism evidence="13 14">
    <name type="scientific">Amorphus orientalis</name>
    <dbReference type="NCBI Taxonomy" id="649198"/>
    <lineage>
        <taxon>Bacteria</taxon>
        <taxon>Pseudomonadati</taxon>
        <taxon>Pseudomonadota</taxon>
        <taxon>Alphaproteobacteria</taxon>
        <taxon>Hyphomicrobiales</taxon>
        <taxon>Amorphaceae</taxon>
        <taxon>Amorphus</taxon>
    </lineage>
</organism>
<dbReference type="RefSeq" id="WP_306884413.1">
    <property type="nucleotide sequence ID" value="NZ_JAUSUL010000001.1"/>
</dbReference>
<dbReference type="SUPFAM" id="SSF52374">
    <property type="entry name" value="Nucleotidylyl transferase"/>
    <property type="match status" value="1"/>
</dbReference>
<protein>
    <recommendedName>
        <fullName evidence="11">Probable nicotinate-nucleotide adenylyltransferase</fullName>
        <ecNumber evidence="11">2.7.7.18</ecNumber>
    </recommendedName>
    <alternativeName>
        <fullName evidence="11">Deamido-NAD(+) diphosphorylase</fullName>
    </alternativeName>
    <alternativeName>
        <fullName evidence="11">Deamido-NAD(+) pyrophosphorylase</fullName>
    </alternativeName>
    <alternativeName>
        <fullName evidence="11">Nicotinate mononucleotide adenylyltransferase</fullName>
        <shortName evidence="11">NaMN adenylyltransferase</shortName>
    </alternativeName>
</protein>
<dbReference type="Proteomes" id="UP001229244">
    <property type="component" value="Unassembled WGS sequence"/>
</dbReference>
<dbReference type="NCBIfam" id="NF000845">
    <property type="entry name" value="PRK00071.2-4"/>
    <property type="match status" value="1"/>
</dbReference>
<feature type="domain" description="Cytidyltransferase-like" evidence="12">
    <location>
        <begin position="28"/>
        <end position="206"/>
    </location>
</feature>
<dbReference type="EC" id="2.7.7.18" evidence="11"/>
<keyword evidence="5 11" id="KW-0808">Transferase</keyword>
<evidence type="ECO:0000256" key="9">
    <source>
        <dbReference type="ARBA" id="ARBA00023027"/>
    </source>
</evidence>
<name>A0AAE3VM84_9HYPH</name>
<evidence type="ECO:0000259" key="12">
    <source>
        <dbReference type="Pfam" id="PF01467"/>
    </source>
</evidence>
<evidence type="ECO:0000256" key="7">
    <source>
        <dbReference type="ARBA" id="ARBA00022741"/>
    </source>
</evidence>
<evidence type="ECO:0000256" key="6">
    <source>
        <dbReference type="ARBA" id="ARBA00022695"/>
    </source>
</evidence>
<keyword evidence="9 11" id="KW-0520">NAD</keyword>
<evidence type="ECO:0000256" key="5">
    <source>
        <dbReference type="ARBA" id="ARBA00022679"/>
    </source>
</evidence>
<evidence type="ECO:0000256" key="1">
    <source>
        <dbReference type="ARBA" id="ARBA00002324"/>
    </source>
</evidence>
<dbReference type="PANTHER" id="PTHR39321">
    <property type="entry name" value="NICOTINATE-NUCLEOTIDE ADENYLYLTRANSFERASE-RELATED"/>
    <property type="match status" value="1"/>
</dbReference>
<comment type="pathway">
    <text evidence="2 11">Cofactor biosynthesis; NAD(+) biosynthesis; deamido-NAD(+) from nicotinate D-ribonucleotide: step 1/1.</text>
</comment>
<comment type="catalytic activity">
    <reaction evidence="10 11">
        <text>nicotinate beta-D-ribonucleotide + ATP + H(+) = deamido-NAD(+) + diphosphate</text>
        <dbReference type="Rhea" id="RHEA:22860"/>
        <dbReference type="ChEBI" id="CHEBI:15378"/>
        <dbReference type="ChEBI" id="CHEBI:30616"/>
        <dbReference type="ChEBI" id="CHEBI:33019"/>
        <dbReference type="ChEBI" id="CHEBI:57502"/>
        <dbReference type="ChEBI" id="CHEBI:58437"/>
        <dbReference type="EC" id="2.7.7.18"/>
    </reaction>
</comment>
<dbReference type="Gene3D" id="3.40.50.620">
    <property type="entry name" value="HUPs"/>
    <property type="match status" value="1"/>
</dbReference>
<accession>A0AAE3VM84</accession>
<dbReference type="HAMAP" id="MF_00244">
    <property type="entry name" value="NaMN_adenylyltr"/>
    <property type="match status" value="1"/>
</dbReference>
<evidence type="ECO:0000256" key="3">
    <source>
        <dbReference type="ARBA" id="ARBA00009014"/>
    </source>
</evidence>
<evidence type="ECO:0000256" key="11">
    <source>
        <dbReference type="HAMAP-Rule" id="MF_00244"/>
    </source>
</evidence>
<keyword evidence="7 11" id="KW-0547">Nucleotide-binding</keyword>
<evidence type="ECO:0000256" key="8">
    <source>
        <dbReference type="ARBA" id="ARBA00022840"/>
    </source>
</evidence>
<keyword evidence="4 11" id="KW-0662">Pyridine nucleotide biosynthesis</keyword>
<comment type="function">
    <text evidence="1 11">Catalyzes the reversible adenylation of nicotinate mononucleotide (NaMN) to nicotinic acid adenine dinucleotide (NaAD).</text>
</comment>
<sequence length="214" mass="23348">MTDQVESGANRPDYLRIPPVGIGQRIALFGGTFNPPHKGHRHVALTGLARLGVDQVWWLVTPGNPLKSHDGLTSLEDRVKATRAFADHPRMVVTAFEANYNFRYTADTIAFVCRRFPSVRFVWLMGADNLATLHRWQKWRDILRLVPVAVVDRPGASMAVMSSPASRAFGGARVPESQAAALPGSAPPAWTFLHVPLDPTSSTAMRNQANGGAS</sequence>
<dbReference type="NCBIfam" id="NF000843">
    <property type="entry name" value="PRK00071.2-2"/>
    <property type="match status" value="1"/>
</dbReference>
<proteinExistence type="inferred from homology"/>
<dbReference type="NCBIfam" id="TIGR00482">
    <property type="entry name" value="nicotinate (nicotinamide) nucleotide adenylyltransferase"/>
    <property type="match status" value="1"/>
</dbReference>
<comment type="similarity">
    <text evidence="3 11">Belongs to the NadD family.</text>
</comment>
<dbReference type="InterPro" id="IPR005248">
    <property type="entry name" value="NadD/NMNAT"/>
</dbReference>
<reference evidence="13" key="1">
    <citation type="submission" date="2023-07" db="EMBL/GenBank/DDBJ databases">
        <title>Genomic Encyclopedia of Type Strains, Phase IV (KMG-IV): sequencing the most valuable type-strain genomes for metagenomic binning, comparative biology and taxonomic classification.</title>
        <authorList>
            <person name="Goeker M."/>
        </authorList>
    </citation>
    <scope>NUCLEOTIDE SEQUENCE</scope>
    <source>
        <strain evidence="13">DSM 21202</strain>
    </source>
</reference>
<dbReference type="Pfam" id="PF01467">
    <property type="entry name" value="CTP_transf_like"/>
    <property type="match status" value="1"/>
</dbReference>